<keyword evidence="4" id="KW-1185">Reference proteome</keyword>
<name>A0ABT5FJG5_9GAMM</name>
<dbReference type="InterPro" id="IPR005000">
    <property type="entry name" value="Aldolase/citrate-lyase_domain"/>
</dbReference>
<reference evidence="3 4" key="1">
    <citation type="submission" date="2023-01" db="EMBL/GenBank/DDBJ databases">
        <title>Psychrosphaera sp. nov., isolated from marine algae.</title>
        <authorList>
            <person name="Bayburt H."/>
            <person name="Choi B.J."/>
            <person name="Kim J.M."/>
            <person name="Choi D.G."/>
            <person name="Jeon C.O."/>
        </authorList>
    </citation>
    <scope>NUCLEOTIDE SEQUENCE [LARGE SCALE GENOMIC DNA]</scope>
    <source>
        <strain evidence="3 4">G1-22</strain>
    </source>
</reference>
<keyword evidence="1" id="KW-0479">Metal-binding</keyword>
<dbReference type="Proteomes" id="UP001528411">
    <property type="component" value="Unassembled WGS sequence"/>
</dbReference>
<dbReference type="EMBL" id="JAQOMS010000002">
    <property type="protein sequence ID" value="MDC2891349.1"/>
    <property type="molecule type" value="Genomic_DNA"/>
</dbReference>
<evidence type="ECO:0000256" key="1">
    <source>
        <dbReference type="ARBA" id="ARBA00022723"/>
    </source>
</evidence>
<proteinExistence type="predicted"/>
<evidence type="ECO:0000313" key="4">
    <source>
        <dbReference type="Proteomes" id="UP001528411"/>
    </source>
</evidence>
<dbReference type="InterPro" id="IPR015813">
    <property type="entry name" value="Pyrv/PenolPyrv_kinase-like_dom"/>
</dbReference>
<comment type="caution">
    <text evidence="3">The sequence shown here is derived from an EMBL/GenBank/DDBJ whole genome shotgun (WGS) entry which is preliminary data.</text>
</comment>
<dbReference type="InterPro" id="IPR040442">
    <property type="entry name" value="Pyrv_kinase-like_dom_sf"/>
</dbReference>
<dbReference type="GO" id="GO:0016829">
    <property type="term" value="F:lyase activity"/>
    <property type="evidence" value="ECO:0007669"/>
    <property type="project" value="UniProtKB-KW"/>
</dbReference>
<dbReference type="SUPFAM" id="SSF51621">
    <property type="entry name" value="Phosphoenolpyruvate/pyruvate domain"/>
    <property type="match status" value="1"/>
</dbReference>
<dbReference type="RefSeq" id="WP_272182353.1">
    <property type="nucleotide sequence ID" value="NZ_JAQOMS010000002.1"/>
</dbReference>
<protein>
    <submittedName>
        <fullName evidence="3">Aldolase/citrate lyase family protein</fullName>
    </submittedName>
</protein>
<dbReference type="Pfam" id="PF03328">
    <property type="entry name" value="HpcH_HpaI"/>
    <property type="match status" value="1"/>
</dbReference>
<evidence type="ECO:0000313" key="3">
    <source>
        <dbReference type="EMBL" id="MDC2891349.1"/>
    </source>
</evidence>
<evidence type="ECO:0000259" key="2">
    <source>
        <dbReference type="Pfam" id="PF03328"/>
    </source>
</evidence>
<keyword evidence="3" id="KW-0456">Lyase</keyword>
<accession>A0ABT5FJG5</accession>
<organism evidence="3 4">
    <name type="scientific">Psychrosphaera algicola</name>
    <dbReference type="NCBI Taxonomy" id="3023714"/>
    <lineage>
        <taxon>Bacteria</taxon>
        <taxon>Pseudomonadati</taxon>
        <taxon>Pseudomonadota</taxon>
        <taxon>Gammaproteobacteria</taxon>
        <taxon>Alteromonadales</taxon>
        <taxon>Pseudoalteromonadaceae</taxon>
        <taxon>Psychrosphaera</taxon>
    </lineage>
</organism>
<sequence length="267" mass="30160">MTNKPDIALYAERCGVDRIFIDLEILGKVERQGHLDTVISRHSFEDIKAVSSVLSRSEVLVRINPFNSETSWEIEQAIKNGASIIMLPMIRNVIEVAKVGELIAGRVRFMPLIETVASLEKISEIEALNSVDELHLGLNDLHIEMNLRFMFELFTNGVVERAVRKLRKPFGIGGVSKANEGLVKGSVVIGEHIRLGSTGVILARAFHEKSQTLEELKSKLDLDFELNEMDKYVRYFRTSENQVLLENQDKLNESVRVVVASMLERNN</sequence>
<dbReference type="Gene3D" id="3.20.20.60">
    <property type="entry name" value="Phosphoenolpyruvate-binding domains"/>
    <property type="match status" value="2"/>
</dbReference>
<gene>
    <name evidence="3" type="ORF">PN838_24625</name>
</gene>
<feature type="domain" description="HpcH/HpaI aldolase/citrate lyase" evidence="2">
    <location>
        <begin position="3"/>
        <end position="146"/>
    </location>
</feature>